<keyword evidence="6" id="KW-1185">Reference proteome</keyword>
<evidence type="ECO:0000256" key="2">
    <source>
        <dbReference type="ARBA" id="ARBA00022801"/>
    </source>
</evidence>
<evidence type="ECO:0000313" key="5">
    <source>
        <dbReference type="EMBL" id="KUP93430.1"/>
    </source>
</evidence>
<dbReference type="GO" id="GO:0016787">
    <property type="term" value="F:hydrolase activity"/>
    <property type="evidence" value="ECO:0007669"/>
    <property type="project" value="UniProtKB-KW"/>
</dbReference>
<comment type="caution">
    <text evidence="5">The sequence shown here is derived from an EMBL/GenBank/DDBJ whole genome shotgun (WGS) entry which is preliminary data.</text>
</comment>
<gene>
    <name evidence="5" type="primary">kipA</name>
    <name evidence="5" type="ORF">TRIHO_16380</name>
</gene>
<dbReference type="InterPro" id="IPR052708">
    <property type="entry name" value="PxpC"/>
</dbReference>
<proteinExistence type="predicted"/>
<dbReference type="AlphaFoldDB" id="A0A132C043"/>
<keyword evidence="3" id="KW-0067">ATP-binding</keyword>
<organism evidence="5 6">
    <name type="scientific">Tritonibacter horizontis</name>
    <dbReference type="NCBI Taxonomy" id="1768241"/>
    <lineage>
        <taxon>Bacteria</taxon>
        <taxon>Pseudomonadati</taxon>
        <taxon>Pseudomonadota</taxon>
        <taxon>Alphaproteobacteria</taxon>
        <taxon>Rhodobacterales</taxon>
        <taxon>Paracoccaceae</taxon>
        <taxon>Tritonibacter</taxon>
    </lineage>
</organism>
<dbReference type="Gene3D" id="2.40.100.10">
    <property type="entry name" value="Cyclophilin-like"/>
    <property type="match status" value="1"/>
</dbReference>
<protein>
    <submittedName>
        <fullName evidence="5">KipI antagonist</fullName>
    </submittedName>
</protein>
<keyword evidence="1" id="KW-0547">Nucleotide-binding</keyword>
<sequence length="342" mass="35928">MSRALTVTRAGPGLTVQDLGRPGYLAFGLSRGGAADRLALFEGAALLGQDPALAAVEMAGLGGSFVATEDMRIALTGAPMRATFSTGQALRWNASHLLPAGETLTIGAVQAGSYGYLHVAGGIETPQRLGSRSVHVAAGLGARLQSNDRLPLGCDPGGPVNLSLSPEPRLAGGCLRFVPSLQTHLFARAELARFQKVDFIRDIRANRMGVRLLPQGEGFALDGGLSVLSEVIAPGDIQITGDGTPYVLMSECQTTGGYPRIGSVLPCDMALVAQAQAGARFSFVQVTLQEAVEIERRARSERARLTARLAPLVRDPAVLRDLLSYQLVSGVTAGRELEDDDT</sequence>
<dbReference type="PANTHER" id="PTHR43309:SF3">
    <property type="entry name" value="5-OXOPROLINASE SUBUNIT C"/>
    <property type="match status" value="1"/>
</dbReference>
<accession>A0A132C043</accession>
<feature type="domain" description="Carboxyltransferase" evidence="4">
    <location>
        <begin position="26"/>
        <end position="302"/>
    </location>
</feature>
<evidence type="ECO:0000313" key="6">
    <source>
        <dbReference type="Proteomes" id="UP000068382"/>
    </source>
</evidence>
<evidence type="ECO:0000259" key="4">
    <source>
        <dbReference type="SMART" id="SM00797"/>
    </source>
</evidence>
<dbReference type="Pfam" id="PF02626">
    <property type="entry name" value="CT_A_B"/>
    <property type="match status" value="1"/>
</dbReference>
<evidence type="ECO:0000256" key="1">
    <source>
        <dbReference type="ARBA" id="ARBA00022741"/>
    </source>
</evidence>
<reference evidence="5 6" key="1">
    <citation type="submission" date="2015-12" db="EMBL/GenBank/DDBJ databases">
        <title>Genome sequence of the marine Rhodobacteraceae strain O3.65, Candidatus Tritonibacter horizontis.</title>
        <authorList>
            <person name="Poehlein A."/>
            <person name="Giebel H.A."/>
            <person name="Voget S."/>
            <person name="Brinkhoff T."/>
        </authorList>
    </citation>
    <scope>NUCLEOTIDE SEQUENCE [LARGE SCALE GENOMIC DNA]</scope>
    <source>
        <strain evidence="5 6">O3.65</strain>
    </source>
</reference>
<dbReference type="InterPro" id="IPR029000">
    <property type="entry name" value="Cyclophilin-like_dom_sf"/>
</dbReference>
<dbReference type="SUPFAM" id="SSF50891">
    <property type="entry name" value="Cyclophilin-like"/>
    <property type="match status" value="1"/>
</dbReference>
<evidence type="ECO:0000256" key="3">
    <source>
        <dbReference type="ARBA" id="ARBA00022840"/>
    </source>
</evidence>
<name>A0A132C043_9RHOB</name>
<dbReference type="InterPro" id="IPR003778">
    <property type="entry name" value="CT_A_B"/>
</dbReference>
<keyword evidence="2" id="KW-0378">Hydrolase</keyword>
<dbReference type="OrthoDB" id="9768696at2"/>
<dbReference type="RefSeq" id="WP_068241936.1">
    <property type="nucleotide sequence ID" value="NZ_LPUY01000052.1"/>
</dbReference>
<dbReference type="GO" id="GO:0005524">
    <property type="term" value="F:ATP binding"/>
    <property type="evidence" value="ECO:0007669"/>
    <property type="project" value="UniProtKB-KW"/>
</dbReference>
<dbReference type="Proteomes" id="UP000068382">
    <property type="component" value="Unassembled WGS sequence"/>
</dbReference>
<dbReference type="PANTHER" id="PTHR43309">
    <property type="entry name" value="5-OXOPROLINASE SUBUNIT C"/>
    <property type="match status" value="1"/>
</dbReference>
<dbReference type="SMART" id="SM00797">
    <property type="entry name" value="AHS2"/>
    <property type="match status" value="1"/>
</dbReference>
<dbReference type="EMBL" id="LPUY01000052">
    <property type="protein sequence ID" value="KUP93430.1"/>
    <property type="molecule type" value="Genomic_DNA"/>
</dbReference>
<dbReference type="PATRIC" id="fig|1768241.3.peg.1720"/>